<evidence type="ECO:0000313" key="4">
    <source>
        <dbReference type="EMBL" id="EGT45097.1"/>
    </source>
</evidence>
<feature type="compositionally biased region" description="Polar residues" evidence="2">
    <location>
        <begin position="341"/>
        <end position="374"/>
    </location>
</feature>
<feature type="compositionally biased region" description="Basic and acidic residues" evidence="2">
    <location>
        <begin position="259"/>
        <end position="278"/>
    </location>
</feature>
<reference evidence="5" key="1">
    <citation type="submission" date="2011-07" db="EMBL/GenBank/DDBJ databases">
        <authorList>
            <consortium name="Caenorhabditis brenneri Sequencing and Analysis Consortium"/>
            <person name="Wilson R.K."/>
        </authorList>
    </citation>
    <scope>NUCLEOTIDE SEQUENCE [LARGE SCALE GENOMIC DNA]</scope>
    <source>
        <strain evidence="5">PB2801</strain>
    </source>
</reference>
<dbReference type="SUPFAM" id="SSF54928">
    <property type="entry name" value="RNA-binding domain, RBD"/>
    <property type="match status" value="1"/>
</dbReference>
<protein>
    <recommendedName>
        <fullName evidence="3">RRM domain-containing protein</fullName>
    </recommendedName>
</protein>
<name>G0P4V0_CAEBE</name>
<feature type="domain" description="RRM" evidence="3">
    <location>
        <begin position="48"/>
        <end position="125"/>
    </location>
</feature>
<dbReference type="HOGENOM" id="CLU_437578_0_0_1"/>
<feature type="compositionally biased region" description="Basic and acidic residues" evidence="2">
    <location>
        <begin position="289"/>
        <end position="304"/>
    </location>
</feature>
<dbReference type="GO" id="GO:0097355">
    <property type="term" value="P:protein localization to heterochromatin"/>
    <property type="evidence" value="ECO:0007669"/>
    <property type="project" value="TreeGrafter"/>
</dbReference>
<feature type="region of interest" description="Disordered" evidence="2">
    <location>
        <begin position="136"/>
        <end position="388"/>
    </location>
</feature>
<evidence type="ECO:0000313" key="5">
    <source>
        <dbReference type="Proteomes" id="UP000008068"/>
    </source>
</evidence>
<dbReference type="GO" id="GO:0003723">
    <property type="term" value="F:RNA binding"/>
    <property type="evidence" value="ECO:0007669"/>
    <property type="project" value="UniProtKB-UniRule"/>
</dbReference>
<evidence type="ECO:0000256" key="2">
    <source>
        <dbReference type="SAM" id="MobiDB-lite"/>
    </source>
</evidence>
<keyword evidence="5" id="KW-1185">Reference proteome</keyword>
<feature type="region of interest" description="Disordered" evidence="2">
    <location>
        <begin position="472"/>
        <end position="519"/>
    </location>
</feature>
<dbReference type="InterPro" id="IPR000504">
    <property type="entry name" value="RRM_dom"/>
</dbReference>
<dbReference type="InterPro" id="IPR028851">
    <property type="entry name" value="Pphln1"/>
</dbReference>
<dbReference type="GO" id="GO:0045814">
    <property type="term" value="P:negative regulation of gene expression, epigenetic"/>
    <property type="evidence" value="ECO:0007669"/>
    <property type="project" value="TreeGrafter"/>
</dbReference>
<dbReference type="InterPro" id="IPR012677">
    <property type="entry name" value="Nucleotide-bd_a/b_plait_sf"/>
</dbReference>
<feature type="compositionally biased region" description="Basic and acidic residues" evidence="2">
    <location>
        <begin position="149"/>
        <end position="162"/>
    </location>
</feature>
<dbReference type="Pfam" id="PF00076">
    <property type="entry name" value="RRM_1"/>
    <property type="match status" value="1"/>
</dbReference>
<dbReference type="Pfam" id="PF25234">
    <property type="entry name" value="Periphilin_C"/>
    <property type="match status" value="1"/>
</dbReference>
<dbReference type="Gene3D" id="3.30.70.330">
    <property type="match status" value="1"/>
</dbReference>
<dbReference type="InterPro" id="IPR035979">
    <property type="entry name" value="RBD_domain_sf"/>
</dbReference>
<dbReference type="SMART" id="SM00360">
    <property type="entry name" value="RRM"/>
    <property type="match status" value="1"/>
</dbReference>
<dbReference type="GO" id="GO:0005654">
    <property type="term" value="C:nucleoplasm"/>
    <property type="evidence" value="ECO:0007669"/>
    <property type="project" value="TreeGrafter"/>
</dbReference>
<feature type="compositionally biased region" description="Polar residues" evidence="2">
    <location>
        <begin position="498"/>
        <end position="519"/>
    </location>
</feature>
<gene>
    <name evidence="4" type="ORF">CAEBREN_13401</name>
</gene>
<evidence type="ECO:0000256" key="1">
    <source>
        <dbReference type="PROSITE-ProRule" id="PRU00176"/>
    </source>
</evidence>
<dbReference type="OMA" id="RFKSHET"/>
<dbReference type="eggNOG" id="ENOG502S4MF">
    <property type="taxonomic scope" value="Eukaryota"/>
</dbReference>
<dbReference type="PROSITE" id="PS50102">
    <property type="entry name" value="RRM"/>
    <property type="match status" value="1"/>
</dbReference>
<dbReference type="Proteomes" id="UP000008068">
    <property type="component" value="Unassembled WGS sequence"/>
</dbReference>
<evidence type="ECO:0000259" key="3">
    <source>
        <dbReference type="PROSITE" id="PS50102"/>
    </source>
</evidence>
<feature type="compositionally biased region" description="Polar residues" evidence="2">
    <location>
        <begin position="311"/>
        <end position="327"/>
    </location>
</feature>
<dbReference type="PANTHER" id="PTHR15836">
    <property type="entry name" value="PERIPHILIN 1"/>
    <property type="match status" value="1"/>
</dbReference>
<keyword evidence="1" id="KW-0694">RNA-binding</keyword>
<accession>G0P4V0</accession>
<feature type="compositionally biased region" description="Low complexity" evidence="2">
    <location>
        <begin position="175"/>
        <end position="188"/>
    </location>
</feature>
<dbReference type="CDD" id="cd00590">
    <property type="entry name" value="RRM_SF"/>
    <property type="match status" value="1"/>
</dbReference>
<sequence length="656" mass="73966">MSYHNNYNGGGYNRGGFRNNNYGFNRNSGGFHNNEPRINETDVPQSKHTIFIRGLHGDTTTDEIQDYIGEKIGRVSFDFVKMAQDGSKIFVAVRFEKRDEAKEFMATYSNREFMGVRCELSWFRDIRRFCAYQRARQLRSNSQRRRRRSDSEESNGGKRRSESPPIRRRSRSEQSKSPARSGSRSSTRTRSESPDETKTSENDRISRTRNRSDSRRKSRSSTRSSGRSQSSHRSQSSQRSASSRRSEGECSRVSSRAHSRAESTAESRRSRRNSETAQKRRRESSAGSTREELKEKKIPKKESPLRIPLPTKTTPIKNSPSPASQKSGYIPPPSMDMDIETSPQHTNSNVSTNPYPQHQQFQNYKPDSTTSKVSYSMPMDGDSPPKMIIREPQAPAQTAQYYPTVKVAERSESLLPSQPPASSSSSLLAPAAPVAPAPVVTMPTTPSFVPRQIGRIEIVMPASLPLPPPAPPAVVAQVTPPPPPPPSSSMDGSAFGAEQQQKQQMTDGSNAQMQQQQQLPSTNKLFGHLKAFQSALLSTVKYEIPSKDADGEITGLRLSSMKSSDDDMEEVKAMEREQKLCKLNDDQMMRFLIQKKKFETAFRNDCETYAVVTRALLSKDETMQFTLKMALHENMEDLHKQFMKRVDDYLDQLLAC</sequence>
<dbReference type="AlphaFoldDB" id="G0P4V0"/>
<dbReference type="OrthoDB" id="8933311at2759"/>
<feature type="compositionally biased region" description="Low complexity" evidence="2">
    <location>
        <begin position="221"/>
        <end position="243"/>
    </location>
</feature>
<dbReference type="InterPro" id="IPR057603">
    <property type="entry name" value="Periphilin-1_C"/>
</dbReference>
<dbReference type="InParanoid" id="G0P4V0"/>
<organism evidence="5">
    <name type="scientific">Caenorhabditis brenneri</name>
    <name type="common">Nematode worm</name>
    <dbReference type="NCBI Taxonomy" id="135651"/>
    <lineage>
        <taxon>Eukaryota</taxon>
        <taxon>Metazoa</taxon>
        <taxon>Ecdysozoa</taxon>
        <taxon>Nematoda</taxon>
        <taxon>Chromadorea</taxon>
        <taxon>Rhabditida</taxon>
        <taxon>Rhabditina</taxon>
        <taxon>Rhabditomorpha</taxon>
        <taxon>Rhabditoidea</taxon>
        <taxon>Rhabditidae</taxon>
        <taxon>Peloderinae</taxon>
        <taxon>Caenorhabditis</taxon>
    </lineage>
</organism>
<proteinExistence type="predicted"/>
<dbReference type="PANTHER" id="PTHR15836:SF4">
    <property type="entry name" value="PERIPHILIN-1"/>
    <property type="match status" value="1"/>
</dbReference>
<dbReference type="EMBL" id="GL380069">
    <property type="protein sequence ID" value="EGT45097.1"/>
    <property type="molecule type" value="Genomic_DNA"/>
</dbReference>
<feature type="compositionally biased region" description="Basic and acidic residues" evidence="2">
    <location>
        <begin position="189"/>
        <end position="215"/>
    </location>
</feature>
<dbReference type="GO" id="GO:0045892">
    <property type="term" value="P:negative regulation of DNA-templated transcription"/>
    <property type="evidence" value="ECO:0007669"/>
    <property type="project" value="InterPro"/>
</dbReference>
<dbReference type="FunCoup" id="G0P4V0">
    <property type="interactions" value="366"/>
</dbReference>